<organism evidence="1 2">
    <name type="scientific">Exaiptasia diaphana</name>
    <name type="common">Tropical sea anemone</name>
    <name type="synonym">Aiptasia pulchella</name>
    <dbReference type="NCBI Taxonomy" id="2652724"/>
    <lineage>
        <taxon>Eukaryota</taxon>
        <taxon>Metazoa</taxon>
        <taxon>Cnidaria</taxon>
        <taxon>Anthozoa</taxon>
        <taxon>Hexacorallia</taxon>
        <taxon>Actiniaria</taxon>
        <taxon>Aiptasiidae</taxon>
        <taxon>Exaiptasia</taxon>
    </lineage>
</organism>
<dbReference type="EnsemblMetazoa" id="XM_021055985.2">
    <property type="protein sequence ID" value="XP_020911644.1"/>
    <property type="gene ID" value="LOC110249413"/>
</dbReference>
<dbReference type="GeneID" id="110249413"/>
<evidence type="ECO:0000313" key="1">
    <source>
        <dbReference type="EnsemblMetazoa" id="XP_020911644.1"/>
    </source>
</evidence>
<reference evidence="1" key="1">
    <citation type="submission" date="2022-11" db="UniProtKB">
        <authorList>
            <consortium name="EnsemblMetazoa"/>
        </authorList>
    </citation>
    <scope>IDENTIFICATION</scope>
</reference>
<protein>
    <submittedName>
        <fullName evidence="1">Uncharacterized protein</fullName>
    </submittedName>
</protein>
<accession>A0A913XY44</accession>
<sequence>MKFISLYHALFYCGVLLVCYLYEKKDAEERKWKQWRQCYDDGDANACRNLDIKSFPVCQRIDGKHECESFFPYIDRVRKEKETEGSLWTEENESDGHVRYHLATFGLCEKHTSWYACSGKVFYVAWLCKHEHDDGSIEYVLRLNIHIQGKHWFQYHGFIEYKLTEPRDEKKELQDLCGDADEEINSAFRYEKKELQDLKICEMEIAYGIWEKFLRVCPEMPGNTLRNVLWITMIYLCCTVDSVKHRNRFCVLCLNGPKTLSQSKLSQQFWIKSIYSKIYISLKNYQNTFGAFKVEQSHERNTSWRVSSRRH</sequence>
<dbReference type="RefSeq" id="XP_020911644.1">
    <property type="nucleotide sequence ID" value="XM_021055985.2"/>
</dbReference>
<name>A0A913XY44_EXADI</name>
<dbReference type="AlphaFoldDB" id="A0A913XY44"/>
<dbReference type="Proteomes" id="UP000887567">
    <property type="component" value="Unplaced"/>
</dbReference>
<keyword evidence="2" id="KW-1185">Reference proteome</keyword>
<proteinExistence type="predicted"/>
<evidence type="ECO:0000313" key="2">
    <source>
        <dbReference type="Proteomes" id="UP000887567"/>
    </source>
</evidence>